<accession>A0ABS8ZK17</accession>
<sequence>MSYQARRITRNDSPYYRKIFKRVLHGLSRHPVACGEEWSWRASRLDNLRPVIVAVLLELSEPTVRAWLKDGVFLEASLEGDETSATIRLDPIRVHQVLHLVKDLRAQGKKRHLVELIWAKLQDEALLEREDLRQSLEQFRSGDTVVLRPRK</sequence>
<proteinExistence type="predicted"/>
<name>A0ABS8ZK17_9PSEU</name>
<evidence type="ECO:0000313" key="1">
    <source>
        <dbReference type="EMBL" id="MCE7007892.1"/>
    </source>
</evidence>
<evidence type="ECO:0000313" key="2">
    <source>
        <dbReference type="Proteomes" id="UP001521150"/>
    </source>
</evidence>
<dbReference type="Proteomes" id="UP001521150">
    <property type="component" value="Unassembled WGS sequence"/>
</dbReference>
<dbReference type="EMBL" id="JAJVCN010000003">
    <property type="protein sequence ID" value="MCE7007892.1"/>
    <property type="molecule type" value="Genomic_DNA"/>
</dbReference>
<evidence type="ECO:0008006" key="3">
    <source>
        <dbReference type="Google" id="ProtNLM"/>
    </source>
</evidence>
<comment type="caution">
    <text evidence="1">The sequence shown here is derived from an EMBL/GenBank/DDBJ whole genome shotgun (WGS) entry which is preliminary data.</text>
</comment>
<reference evidence="1 2" key="1">
    <citation type="submission" date="2021-12" db="EMBL/GenBank/DDBJ databases">
        <title>Genome sequence of Kibdelosporangium philippinense ATCC 49844.</title>
        <authorList>
            <person name="Fedorov E.A."/>
            <person name="Omeragic M."/>
            <person name="Shalygina K.F."/>
            <person name="Maclea K.S."/>
        </authorList>
    </citation>
    <scope>NUCLEOTIDE SEQUENCE [LARGE SCALE GENOMIC DNA]</scope>
    <source>
        <strain evidence="1 2">ATCC 49844</strain>
    </source>
</reference>
<protein>
    <recommendedName>
        <fullName evidence="3">MerR family transcriptional regulator</fullName>
    </recommendedName>
</protein>
<dbReference type="RefSeq" id="WP_233729447.1">
    <property type="nucleotide sequence ID" value="NZ_JAJVCN010000003.1"/>
</dbReference>
<keyword evidence="2" id="KW-1185">Reference proteome</keyword>
<organism evidence="1 2">
    <name type="scientific">Kibdelosporangium philippinense</name>
    <dbReference type="NCBI Taxonomy" id="211113"/>
    <lineage>
        <taxon>Bacteria</taxon>
        <taxon>Bacillati</taxon>
        <taxon>Actinomycetota</taxon>
        <taxon>Actinomycetes</taxon>
        <taxon>Pseudonocardiales</taxon>
        <taxon>Pseudonocardiaceae</taxon>
        <taxon>Kibdelosporangium</taxon>
    </lineage>
</organism>
<gene>
    <name evidence="1" type="ORF">LWC34_34480</name>
</gene>